<proteinExistence type="predicted"/>
<feature type="signal peptide" evidence="1">
    <location>
        <begin position="1"/>
        <end position="22"/>
    </location>
</feature>
<sequence length="215" mass="24802">MRLYLTSAPILFLLFASTQALAQDKEGFTLVKKDGTVSIYERWITFPASDPPVKAREVKGEFYFNNTIFAGLHLLRDEKKIKAWQDHVSEFKVYPQGQDTTVWLEYSYHDIPWPVSDQDHFLEYKVVQTIPLRKLFITFESRVNETLAPVRDGVTRMKLSGSWTLEQIGPKQVKVTYRILSMPIGIPKFLTDPIIRSNIMTTIEEYVALLEPGAK</sequence>
<dbReference type="EMBL" id="CP032382">
    <property type="protein sequence ID" value="AYB34973.1"/>
    <property type="molecule type" value="Genomic_DNA"/>
</dbReference>
<gene>
    <name evidence="2" type="ORF">D4L85_32270</name>
</gene>
<dbReference type="InterPro" id="IPR023393">
    <property type="entry name" value="START-like_dom_sf"/>
</dbReference>
<feature type="chain" id="PRO_5017449455" description="START domain-containing protein" evidence="1">
    <location>
        <begin position="23"/>
        <end position="215"/>
    </location>
</feature>
<evidence type="ECO:0000256" key="1">
    <source>
        <dbReference type="SAM" id="SignalP"/>
    </source>
</evidence>
<dbReference type="OrthoDB" id="654678at2"/>
<dbReference type="RefSeq" id="WP_119758226.1">
    <property type="nucleotide sequence ID" value="NZ_CP032382.1"/>
</dbReference>
<keyword evidence="3" id="KW-1185">Reference proteome</keyword>
<accession>A0A385ST16</accession>
<dbReference type="KEGG" id="chk:D4L85_32270"/>
<dbReference type="Proteomes" id="UP000266183">
    <property type="component" value="Chromosome"/>
</dbReference>
<dbReference type="AlphaFoldDB" id="A0A385ST16"/>
<dbReference type="Gene3D" id="3.30.530.20">
    <property type="match status" value="1"/>
</dbReference>
<dbReference type="SUPFAM" id="SSF55961">
    <property type="entry name" value="Bet v1-like"/>
    <property type="match status" value="1"/>
</dbReference>
<evidence type="ECO:0000313" key="2">
    <source>
        <dbReference type="EMBL" id="AYB34973.1"/>
    </source>
</evidence>
<protein>
    <recommendedName>
        <fullName evidence="4">START domain-containing protein</fullName>
    </recommendedName>
</protein>
<name>A0A385ST16_9BACT</name>
<evidence type="ECO:0008006" key="4">
    <source>
        <dbReference type="Google" id="ProtNLM"/>
    </source>
</evidence>
<organism evidence="2 3">
    <name type="scientific">Chryseolinea soli</name>
    <dbReference type="NCBI Taxonomy" id="2321403"/>
    <lineage>
        <taxon>Bacteria</taxon>
        <taxon>Pseudomonadati</taxon>
        <taxon>Bacteroidota</taxon>
        <taxon>Cytophagia</taxon>
        <taxon>Cytophagales</taxon>
        <taxon>Fulvivirgaceae</taxon>
        <taxon>Chryseolinea</taxon>
    </lineage>
</organism>
<keyword evidence="1" id="KW-0732">Signal</keyword>
<evidence type="ECO:0000313" key="3">
    <source>
        <dbReference type="Proteomes" id="UP000266183"/>
    </source>
</evidence>
<reference evidence="3" key="1">
    <citation type="submission" date="2018-09" db="EMBL/GenBank/DDBJ databases">
        <title>Chryseolinea sp. KIS68-18 isolated from soil.</title>
        <authorList>
            <person name="Weon H.-Y."/>
            <person name="Kwon S.-W."/>
            <person name="Lee S.A."/>
        </authorList>
    </citation>
    <scope>NUCLEOTIDE SEQUENCE [LARGE SCALE GENOMIC DNA]</scope>
    <source>
        <strain evidence="3">KIS68-18</strain>
    </source>
</reference>